<keyword evidence="2" id="KW-1185">Reference proteome</keyword>
<dbReference type="RefSeq" id="WP_015175243.1">
    <property type="nucleotide sequence ID" value="NC_019729.1"/>
</dbReference>
<dbReference type="HOGENOM" id="CLU_437965_0_0_3"/>
<dbReference type="PATRIC" id="fig|179408.3.peg.1681"/>
<evidence type="ECO:0000313" key="1">
    <source>
        <dbReference type="EMBL" id="AFZ05921.1"/>
    </source>
</evidence>
<evidence type="ECO:0008006" key="3">
    <source>
        <dbReference type="Google" id="ProtNLM"/>
    </source>
</evidence>
<dbReference type="InterPro" id="IPR027417">
    <property type="entry name" value="P-loop_NTPase"/>
</dbReference>
<gene>
    <name evidence="1" type="ORF">Osc7112_1390</name>
</gene>
<organism evidence="1 2">
    <name type="scientific">Phormidium nigroviride PCC 7112</name>
    <dbReference type="NCBI Taxonomy" id="179408"/>
    <lineage>
        <taxon>Bacteria</taxon>
        <taxon>Bacillati</taxon>
        <taxon>Cyanobacteriota</taxon>
        <taxon>Cyanophyceae</taxon>
        <taxon>Oscillatoriophycideae</taxon>
        <taxon>Oscillatoriales</taxon>
        <taxon>Oscillatoriaceae</taxon>
        <taxon>Phormidium</taxon>
    </lineage>
</organism>
<dbReference type="EMBL" id="CP003614">
    <property type="protein sequence ID" value="AFZ05921.1"/>
    <property type="molecule type" value="Genomic_DNA"/>
</dbReference>
<protein>
    <recommendedName>
        <fullName evidence="3">Orc1-like AAA ATPase domain-containing protein</fullName>
    </recommendedName>
</protein>
<dbReference type="SUPFAM" id="SSF52540">
    <property type="entry name" value="P-loop containing nucleoside triphosphate hydrolases"/>
    <property type="match status" value="1"/>
</dbReference>
<proteinExistence type="predicted"/>
<dbReference type="AlphaFoldDB" id="K9VDB2"/>
<reference evidence="1 2" key="1">
    <citation type="submission" date="2012-05" db="EMBL/GenBank/DDBJ databases">
        <title>Finished chromosome of genome of Oscillatoria sp. PCC 7112.</title>
        <authorList>
            <consortium name="US DOE Joint Genome Institute"/>
            <person name="Gugger M."/>
            <person name="Coursin T."/>
            <person name="Rippka R."/>
            <person name="Tandeau De Marsac N."/>
            <person name="Huntemann M."/>
            <person name="Wei C.-L."/>
            <person name="Han J."/>
            <person name="Detter J.C."/>
            <person name="Han C."/>
            <person name="Tapia R."/>
            <person name="Davenport K."/>
            <person name="Daligault H."/>
            <person name="Erkkila T."/>
            <person name="Gu W."/>
            <person name="Munk A.C.C."/>
            <person name="Teshima H."/>
            <person name="Xu Y."/>
            <person name="Chain P."/>
            <person name="Chen A."/>
            <person name="Krypides N."/>
            <person name="Mavromatis K."/>
            <person name="Markowitz V."/>
            <person name="Szeto E."/>
            <person name="Ivanova N."/>
            <person name="Mikhailova N."/>
            <person name="Ovchinnikova G."/>
            <person name="Pagani I."/>
            <person name="Pati A."/>
            <person name="Goodwin L."/>
            <person name="Peters L."/>
            <person name="Pitluck S."/>
            <person name="Woyke T."/>
            <person name="Kerfeld C."/>
        </authorList>
    </citation>
    <scope>NUCLEOTIDE SEQUENCE [LARGE SCALE GENOMIC DNA]</scope>
    <source>
        <strain evidence="1 2">PCC 7112</strain>
    </source>
</reference>
<dbReference type="OrthoDB" id="474108at2"/>
<name>K9VDB2_9CYAN</name>
<dbReference type="KEGG" id="oni:Osc7112_1390"/>
<accession>K9VDB2</accession>
<dbReference type="Proteomes" id="UP000010478">
    <property type="component" value="Chromosome"/>
</dbReference>
<sequence>MTDPYTPFEEARKQQPNPFKLKPIVSADEVWGEVVTDLPDLNQQVDQTIYKAISEVRQKYSDKIGIAVKGDRGTGKSHTIHRIWKTIEREGGAVFAYIPQFTNASRIDSHVRFYLSLSFKHQDVRGVTQWQQLAASMIATLKGTEFEEKYQPYLEKCHHPEELRKYLIQNLNQPQRYEFIDEVIEAILESQHDLDFNFLKAVLFLIFRSAPIAQVGMAWIQGIDHPETKQRGLPEFSQQEQDAKSIWFIEQICKLAGVSSRPVLICFDQLDQVSVGNDCGDSAAQIVASCIDRIYFQCSNVLLLCCVISDTWKEIEQMGSGIPDRVGQRSVATNPPTSDQMLELVKLRLAWFHSKNNLNSDDYPNLYPFDANQIRGIASKAAGVRDLMKWCAEQFDSVEIVDPGTSTRDPINNKQQEFLDSYSELLNRVSVPEQNDDQLAAIIASTMAMIPKCGTENVIITSVTHINQAGHDLHLIIEGHDSLQQKTVRIGVRVSETLTGMTFNAVMQRLLKYAKHNITRGCLVRSTPVPLSWKKGKQLEEKLVQEQGGEVVVLKKDEIKPLAALHQIYEEAENYGFTKQEVIDFVQELNLAAKNPLLCEILSAPT</sequence>
<evidence type="ECO:0000313" key="2">
    <source>
        <dbReference type="Proteomes" id="UP000010478"/>
    </source>
</evidence>
<dbReference type="eggNOG" id="COG1485">
    <property type="taxonomic scope" value="Bacteria"/>
</dbReference>
<dbReference type="STRING" id="179408.Osc7112_1390"/>